<comment type="cofactor">
    <cofactor evidence="2">
        <name>Mg(2+)</name>
        <dbReference type="ChEBI" id="CHEBI:18420"/>
    </cofactor>
</comment>
<evidence type="ECO:0000256" key="2">
    <source>
        <dbReference type="ARBA" id="ARBA00001946"/>
    </source>
</evidence>
<dbReference type="GO" id="GO:0005739">
    <property type="term" value="C:mitochondrion"/>
    <property type="evidence" value="ECO:0007669"/>
    <property type="project" value="TreeGrafter"/>
</dbReference>
<dbReference type="CDD" id="cd18870">
    <property type="entry name" value="NUDIX_AcylCoAdiphos_Nudt19"/>
    <property type="match status" value="1"/>
</dbReference>
<evidence type="ECO:0000256" key="1">
    <source>
        <dbReference type="ARBA" id="ARBA00001936"/>
    </source>
</evidence>
<comment type="cofactor">
    <cofactor evidence="1">
        <name>Mn(2+)</name>
        <dbReference type="ChEBI" id="CHEBI:29035"/>
    </cofactor>
</comment>
<dbReference type="GO" id="GO:0016818">
    <property type="term" value="F:hydrolase activity, acting on acid anhydrides, in phosphorus-containing anhydrides"/>
    <property type="evidence" value="ECO:0007669"/>
    <property type="project" value="InterPro"/>
</dbReference>
<dbReference type="InterPro" id="IPR000086">
    <property type="entry name" value="NUDIX_hydrolase_dom"/>
</dbReference>
<dbReference type="GeneID" id="27669344"/>
<evidence type="ECO:0000256" key="3">
    <source>
        <dbReference type="ARBA" id="ARBA00022723"/>
    </source>
</evidence>
<feature type="compositionally biased region" description="Pro residues" evidence="7">
    <location>
        <begin position="1"/>
        <end position="18"/>
    </location>
</feature>
<evidence type="ECO:0000256" key="5">
    <source>
        <dbReference type="ARBA" id="ARBA00022842"/>
    </source>
</evidence>
<name>A0A0F2MIT6_SPOSC</name>
<evidence type="ECO:0000313" key="10">
    <source>
        <dbReference type="Proteomes" id="UP000033710"/>
    </source>
</evidence>
<dbReference type="Proteomes" id="UP000033710">
    <property type="component" value="Unassembled WGS sequence"/>
</dbReference>
<feature type="domain" description="Nudix hydrolase" evidence="8">
    <location>
        <begin position="151"/>
        <end position="375"/>
    </location>
</feature>
<feature type="region of interest" description="Disordered" evidence="7">
    <location>
        <begin position="1"/>
        <end position="22"/>
    </location>
</feature>
<dbReference type="AlphaFoldDB" id="A0A0F2MIT6"/>
<gene>
    <name evidence="9" type="ORF">SPSK_07404</name>
</gene>
<dbReference type="KEGG" id="ssck:SPSK_07404"/>
<keyword evidence="6" id="KW-0464">Manganese</keyword>
<dbReference type="RefSeq" id="XP_016591640.1">
    <property type="nucleotide sequence ID" value="XM_016734067.1"/>
</dbReference>
<organism evidence="9 10">
    <name type="scientific">Sporothrix schenckii 1099-18</name>
    <dbReference type="NCBI Taxonomy" id="1397361"/>
    <lineage>
        <taxon>Eukaryota</taxon>
        <taxon>Fungi</taxon>
        <taxon>Dikarya</taxon>
        <taxon>Ascomycota</taxon>
        <taxon>Pezizomycotina</taxon>
        <taxon>Sordariomycetes</taxon>
        <taxon>Sordariomycetidae</taxon>
        <taxon>Ophiostomatales</taxon>
        <taxon>Ophiostomataceae</taxon>
        <taxon>Sporothrix</taxon>
    </lineage>
</organism>
<evidence type="ECO:0000256" key="6">
    <source>
        <dbReference type="ARBA" id="ARBA00023211"/>
    </source>
</evidence>
<evidence type="ECO:0000256" key="4">
    <source>
        <dbReference type="ARBA" id="ARBA00022801"/>
    </source>
</evidence>
<evidence type="ECO:0000313" key="9">
    <source>
        <dbReference type="EMBL" id="KJR88964.1"/>
    </source>
</evidence>
<reference evidence="9 10" key="1">
    <citation type="journal article" date="2014" name="BMC Genomics">
        <title>Comparative genomics of the major fungal agents of human and animal Sporotrichosis: Sporothrix schenckii and Sporothrix brasiliensis.</title>
        <authorList>
            <person name="Teixeira M.M."/>
            <person name="de Almeida L.G."/>
            <person name="Kubitschek-Barreira P."/>
            <person name="Alves F.L."/>
            <person name="Kioshima E.S."/>
            <person name="Abadio A.K."/>
            <person name="Fernandes L."/>
            <person name="Derengowski L.S."/>
            <person name="Ferreira K.S."/>
            <person name="Souza R.C."/>
            <person name="Ruiz J.C."/>
            <person name="de Andrade N.C."/>
            <person name="Paes H.C."/>
            <person name="Nicola A.M."/>
            <person name="Albuquerque P."/>
            <person name="Gerber A.L."/>
            <person name="Martins V.P."/>
            <person name="Peconick L.D."/>
            <person name="Neto A.V."/>
            <person name="Chaucanez C.B."/>
            <person name="Silva P.A."/>
            <person name="Cunha O.L."/>
            <person name="de Oliveira F.F."/>
            <person name="dos Santos T.C."/>
            <person name="Barros A.L."/>
            <person name="Soares M.A."/>
            <person name="de Oliveira L.M."/>
            <person name="Marini M.M."/>
            <person name="Villalobos-Duno H."/>
            <person name="Cunha M.M."/>
            <person name="de Hoog S."/>
            <person name="da Silveira J.F."/>
            <person name="Henrissat B."/>
            <person name="Nino-Vega G.A."/>
            <person name="Cisalpino P.S."/>
            <person name="Mora-Montes H.M."/>
            <person name="Almeida S.R."/>
            <person name="Stajich J.E."/>
            <person name="Lopes-Bezerra L.M."/>
            <person name="Vasconcelos A.T."/>
            <person name="Felipe M.S."/>
        </authorList>
    </citation>
    <scope>NUCLEOTIDE SEQUENCE [LARGE SCALE GENOMIC DNA]</scope>
    <source>
        <strain evidence="9 10">1099-18</strain>
    </source>
</reference>
<dbReference type="VEuPathDB" id="FungiDB:SPSK_07404"/>
<comment type="caution">
    <text evidence="9">The sequence shown here is derived from an EMBL/GenBank/DDBJ whole genome shotgun (WGS) entry which is preliminary data.</text>
</comment>
<dbReference type="PROSITE" id="PS51462">
    <property type="entry name" value="NUDIX"/>
    <property type="match status" value="1"/>
</dbReference>
<evidence type="ECO:0000259" key="8">
    <source>
        <dbReference type="PROSITE" id="PS51462"/>
    </source>
</evidence>
<feature type="region of interest" description="Disordered" evidence="7">
    <location>
        <begin position="323"/>
        <end position="344"/>
    </location>
</feature>
<dbReference type="InterPro" id="IPR039121">
    <property type="entry name" value="NUDT19"/>
</dbReference>
<evidence type="ECO:0000256" key="7">
    <source>
        <dbReference type="SAM" id="MobiDB-lite"/>
    </source>
</evidence>
<dbReference type="EMBL" id="AXCR01000004">
    <property type="protein sequence ID" value="KJR88964.1"/>
    <property type="molecule type" value="Genomic_DNA"/>
</dbReference>
<sequence length="512" mass="54908">MPPGPRPMRAPSRLPLPTPFASSHHHQRRLLFHVLQRTSNALRPSQELHRLLHQPLRPPFCQHRSYTLSTLAASGQTFRRVVHGVVASSPNTLTSLPCSLMPTSTSASASPLVRRALHATASRRDNSNADAMAADHKNNKKAGGPPKPPSIPAPSASVVVISPQNEILLLHRRQSGTFSSAHVFPGGNLSPFHEGSTTPAVDRPERHVDGPAYRMAAVRETFEESGVLLARAAGQAAAAPTENRALLQVEEAASKTARVGVANDKVRFEDWLASVGGIADCENLIPFTRWLTPPNLKRRYTTQMYLYFLPLVDHTKTTSAAGAAAGMDSNSNNSNKNGGASADQTEVTEATWASAATWIGRARNNDIILFPPQLYILSLLAPLLQGPAALSAGNADVSPAEHYAAERRKVAAFLHDGPAPGEDKATFVPWADRVISPRVAGKLADDARGRSVMTLDYPGPELKNSGRGGDSYRVVVVGNLPPGPPRDLELALRADVMPQVVAKPKIQATGRL</sequence>
<dbReference type="InterPro" id="IPR015797">
    <property type="entry name" value="NUDIX_hydrolase-like_dom_sf"/>
</dbReference>
<feature type="compositionally biased region" description="Low complexity" evidence="7">
    <location>
        <begin position="323"/>
        <end position="342"/>
    </location>
</feature>
<dbReference type="PANTHER" id="PTHR12318:SF0">
    <property type="entry name" value="ACYL-COENZYME A DIPHOSPHATASE NUDT19"/>
    <property type="match status" value="1"/>
</dbReference>
<accession>A0A0F2MIT6</accession>
<dbReference type="SUPFAM" id="SSF55811">
    <property type="entry name" value="Nudix"/>
    <property type="match status" value="1"/>
</dbReference>
<keyword evidence="5" id="KW-0460">Magnesium</keyword>
<proteinExistence type="predicted"/>
<dbReference type="OrthoDB" id="1695362at2759"/>
<keyword evidence="4 9" id="KW-0378">Hydrolase</keyword>
<protein>
    <submittedName>
        <fullName evidence="9">NUDIX family hydrolase</fullName>
    </submittedName>
</protein>
<dbReference type="Gene3D" id="3.90.79.10">
    <property type="entry name" value="Nucleoside Triphosphate Pyrophosphohydrolase"/>
    <property type="match status" value="1"/>
</dbReference>
<dbReference type="GO" id="GO:0046872">
    <property type="term" value="F:metal ion binding"/>
    <property type="evidence" value="ECO:0007669"/>
    <property type="project" value="UniProtKB-KW"/>
</dbReference>
<dbReference type="PANTHER" id="PTHR12318">
    <property type="entry name" value="TESTOSTERONE-REGULATED PROTEIN RP2"/>
    <property type="match status" value="1"/>
</dbReference>
<reference evidence="9 10" key="2">
    <citation type="journal article" date="2015" name="Eukaryot. Cell">
        <title>Asexual propagation of a virulent clone complex in a human and feline outbreak of sporotrichosis.</title>
        <authorList>
            <person name="Teixeira Mde M."/>
            <person name="Rodrigues A.M."/>
            <person name="Tsui C.K."/>
            <person name="de Almeida L.G."/>
            <person name="Van Diepeningen A.D."/>
            <person name="van den Ende B.G."/>
            <person name="Fernandes G.F."/>
            <person name="Kano R."/>
            <person name="Hamelin R.C."/>
            <person name="Lopes-Bezerra L.M."/>
            <person name="Vasconcelos A.T."/>
            <person name="de Hoog S."/>
            <person name="de Camargo Z.P."/>
            <person name="Felipe M.S."/>
        </authorList>
    </citation>
    <scope>NUCLEOTIDE SEQUENCE [LARGE SCALE GENOMIC DNA]</scope>
    <source>
        <strain evidence="9 10">1099-18</strain>
    </source>
</reference>
<keyword evidence="3" id="KW-0479">Metal-binding</keyword>